<organism evidence="1 2">
    <name type="scientific">Nostoc piscinale CENA21</name>
    <dbReference type="NCBI Taxonomy" id="224013"/>
    <lineage>
        <taxon>Bacteria</taxon>
        <taxon>Bacillati</taxon>
        <taxon>Cyanobacteriota</taxon>
        <taxon>Cyanophyceae</taxon>
        <taxon>Nostocales</taxon>
        <taxon>Nostocaceae</taxon>
        <taxon>Nostoc</taxon>
    </lineage>
</organism>
<dbReference type="PATRIC" id="fig|224013.5.peg.5345"/>
<gene>
    <name evidence="1" type="ORF">ACX27_22305</name>
</gene>
<dbReference type="EMBL" id="CP012036">
    <property type="protein sequence ID" value="ALF54939.1"/>
    <property type="molecule type" value="Genomic_DNA"/>
</dbReference>
<proteinExistence type="predicted"/>
<dbReference type="KEGG" id="npz:ACX27_22305"/>
<keyword evidence="2" id="KW-1185">Reference proteome</keyword>
<dbReference type="Proteomes" id="UP000062645">
    <property type="component" value="Chromosome"/>
</dbReference>
<reference evidence="1 2" key="2">
    <citation type="journal article" date="2016" name="Genome Announc.">
        <title>Draft Genome Sequence of the N2-Fixing Cyanobacterium Nostoc piscinale CENA21, Isolated from the Brazilian Amazon Floodplain.</title>
        <authorList>
            <person name="Leao T."/>
            <person name="Guimaraes P.I."/>
            <person name="de Melo A.G."/>
            <person name="Ramos R.T."/>
            <person name="Leao P.N."/>
            <person name="Silva A."/>
            <person name="Fiore M.F."/>
            <person name="Schneider M.P."/>
        </authorList>
    </citation>
    <scope>NUCLEOTIDE SEQUENCE [LARGE SCALE GENOMIC DNA]</scope>
    <source>
        <strain evidence="1 2">CENA21</strain>
    </source>
</reference>
<reference evidence="2" key="1">
    <citation type="submission" date="2015-07" db="EMBL/GenBank/DDBJ databases">
        <title>Genome Of Nitrogen-Fixing Cyanobacterium Nostoc piscinale CENA21 From Solimoes/Amazon River Floodplain Sediments And Comparative Genomics To Uncover Biosynthetic Natural Products Potential.</title>
        <authorList>
            <person name="Leao T.F."/>
            <person name="Leao P.N."/>
            <person name="Guimaraes P.I."/>
            <person name="de Melo A.G.C."/>
            <person name="Ramos R.T.J."/>
            <person name="Silva A."/>
            <person name="Fiore M.F."/>
            <person name="Schneider M.P.C."/>
        </authorList>
    </citation>
    <scope>NUCLEOTIDE SEQUENCE [LARGE SCALE GENOMIC DNA]</scope>
    <source>
        <strain evidence="2">CENA21</strain>
    </source>
</reference>
<evidence type="ECO:0000313" key="2">
    <source>
        <dbReference type="Proteomes" id="UP000062645"/>
    </source>
</evidence>
<dbReference type="AlphaFoldDB" id="A0A0M4TYY0"/>
<name>A0A0M4TYY0_9NOSO</name>
<protein>
    <submittedName>
        <fullName evidence="1">Uncharacterized protein</fullName>
    </submittedName>
</protein>
<accession>A0A0M4TYY0</accession>
<dbReference type="RefSeq" id="WP_062295659.1">
    <property type="nucleotide sequence ID" value="NZ_CP012036.1"/>
</dbReference>
<sequence length="77" mass="9138">MIQQQQSLIQQQLLSGQILVESMQENKEQKEDKESIVGDVLSIKKFNWEFIELDLPTLLRHLKKTFKRKKIRLAESI</sequence>
<evidence type="ECO:0000313" key="1">
    <source>
        <dbReference type="EMBL" id="ALF54939.1"/>
    </source>
</evidence>